<comment type="similarity">
    <text evidence="2 7">Belongs to the TCP-1 chaperonin family.</text>
</comment>
<evidence type="ECO:0000256" key="6">
    <source>
        <dbReference type="ARBA" id="ARBA00023186"/>
    </source>
</evidence>
<dbReference type="Proteomes" id="UP000051530">
    <property type="component" value="Unassembled WGS sequence"/>
</dbReference>
<protein>
    <submittedName>
        <fullName evidence="8">Chaperonin complex component, TCP-1 alpha subunit (CCT1)</fullName>
    </submittedName>
</protein>
<dbReference type="InterPro" id="IPR002194">
    <property type="entry name" value="Chaperonin_TCP-1_CS"/>
</dbReference>
<dbReference type="PROSITE" id="PS00995">
    <property type="entry name" value="TCP1_3"/>
    <property type="match status" value="1"/>
</dbReference>
<dbReference type="OrthoDB" id="10248520at2759"/>
<dbReference type="Gene3D" id="3.50.7.10">
    <property type="entry name" value="GroEL"/>
    <property type="match status" value="1"/>
</dbReference>
<dbReference type="AlphaFoldDB" id="A0A0R0M5F5"/>
<dbReference type="PRINTS" id="PR00304">
    <property type="entry name" value="TCOMPLEXTCP1"/>
</dbReference>
<organism evidence="8 9">
    <name type="scientific">Pseudoloma neurophilia</name>
    <dbReference type="NCBI Taxonomy" id="146866"/>
    <lineage>
        <taxon>Eukaryota</taxon>
        <taxon>Fungi</taxon>
        <taxon>Fungi incertae sedis</taxon>
        <taxon>Microsporidia</taxon>
        <taxon>Pseudoloma</taxon>
    </lineage>
</organism>
<dbReference type="SUPFAM" id="SSF48592">
    <property type="entry name" value="GroEL equatorial domain-like"/>
    <property type="match status" value="1"/>
</dbReference>
<dbReference type="GO" id="GO:0005524">
    <property type="term" value="F:ATP binding"/>
    <property type="evidence" value="ECO:0007669"/>
    <property type="project" value="UniProtKB-KW"/>
</dbReference>
<keyword evidence="9" id="KW-1185">Reference proteome</keyword>
<sequence length="563" mass="62478">MSEVFDPFTGTYRSKAESARVACLSATRMLTKAIKTSYGALGQDKMCISQTGDVLITNDGITILKNMLLNDPIADLIIELSKQQDIEIGDGTTTIVLLANALIEKGIELIEKGLHSSIIIAGYKQAYKESIALIRDRLSVNEYNLKNITKTTISSKLIEGDHFTNLILKAVLNTAQQTENNEYFITNTVDSNNLLNQNINILKKEGGSMYDSVCLDGYAINAQPVNKNMPKMMKNARVCLLDFDLSRIRMPLNVNIVCDNPDDLEKNRKEEIEIALKNVDKILKECDVILTTRNIDDFCIKPILEAGKMAIKRVPMKDMKILSDCLNIPILKDVNGFMNDDIFNDESLNVEQNAQGSNNKAVTILDNIEVKQLCHENYTVITKNGASFSTIILRGPNEQVIDEMERAVNDGICALRKVINTKKILPGGGAIEIALSIFLEKVARNISSKESISLLSFTECLHVIPKTLAINAGMCPNETISNLILKQIHLERNGHENPHFYGLNVLTGQIGDNMEQGIVEPAILKMRIIRAAVEVAISILRIDEIIKVPVKLPRERQDPCGGQ</sequence>
<name>A0A0R0M5F5_9MICR</name>
<gene>
    <name evidence="8" type="ORF">M153_6990001787</name>
</gene>
<evidence type="ECO:0000313" key="8">
    <source>
        <dbReference type="EMBL" id="KRH93643.1"/>
    </source>
</evidence>
<reference evidence="8 9" key="1">
    <citation type="submission" date="2015-07" db="EMBL/GenBank/DDBJ databases">
        <title>The genome of Pseudoloma neurophilia, a relevant intracellular parasite of the zebrafish.</title>
        <authorList>
            <person name="Ndikumana S."/>
            <person name="Pelin A."/>
            <person name="Sanders J."/>
            <person name="Corradi N."/>
        </authorList>
    </citation>
    <scope>NUCLEOTIDE SEQUENCE [LARGE SCALE GENOMIC DNA]</scope>
    <source>
        <strain evidence="8 9">MK1</strain>
    </source>
</reference>
<dbReference type="SUPFAM" id="SSF54849">
    <property type="entry name" value="GroEL-intermediate domain like"/>
    <property type="match status" value="1"/>
</dbReference>
<evidence type="ECO:0000256" key="1">
    <source>
        <dbReference type="ARBA" id="ARBA00002912"/>
    </source>
</evidence>
<comment type="function">
    <text evidence="1">Molecular chaperone; assists the folding of proteins upon ATP hydrolysis.</text>
</comment>
<evidence type="ECO:0000313" key="9">
    <source>
        <dbReference type="Proteomes" id="UP000051530"/>
    </source>
</evidence>
<keyword evidence="5 7" id="KW-0067">ATP-binding</keyword>
<keyword evidence="6 7" id="KW-0143">Chaperone</keyword>
<dbReference type="InterPro" id="IPR027409">
    <property type="entry name" value="GroEL-like_apical_dom_sf"/>
</dbReference>
<evidence type="ECO:0000256" key="7">
    <source>
        <dbReference type="RuleBase" id="RU004187"/>
    </source>
</evidence>
<dbReference type="InterPro" id="IPR027410">
    <property type="entry name" value="TCP-1-like_intermed_sf"/>
</dbReference>
<dbReference type="EMBL" id="LGUB01000265">
    <property type="protein sequence ID" value="KRH93643.1"/>
    <property type="molecule type" value="Genomic_DNA"/>
</dbReference>
<dbReference type="VEuPathDB" id="MicrosporidiaDB:M153_6990001787"/>
<comment type="subunit">
    <text evidence="3">Component of the T-complex protein 1 (TCP1) complex.</text>
</comment>
<dbReference type="GO" id="GO:0005832">
    <property type="term" value="C:chaperonin-containing T-complex"/>
    <property type="evidence" value="ECO:0007669"/>
    <property type="project" value="EnsemblFungi"/>
</dbReference>
<dbReference type="InterPro" id="IPR002423">
    <property type="entry name" value="Cpn60/GroEL/TCP-1"/>
</dbReference>
<dbReference type="Pfam" id="PF00118">
    <property type="entry name" value="Cpn60_TCP1"/>
    <property type="match status" value="1"/>
</dbReference>
<dbReference type="GO" id="GO:0051082">
    <property type="term" value="F:unfolded protein binding"/>
    <property type="evidence" value="ECO:0007669"/>
    <property type="project" value="EnsemblFungi"/>
</dbReference>
<dbReference type="PANTHER" id="PTHR11353">
    <property type="entry name" value="CHAPERONIN"/>
    <property type="match status" value="1"/>
</dbReference>
<evidence type="ECO:0000256" key="3">
    <source>
        <dbReference type="ARBA" id="ARBA00011381"/>
    </source>
</evidence>
<evidence type="ECO:0000256" key="4">
    <source>
        <dbReference type="ARBA" id="ARBA00022741"/>
    </source>
</evidence>
<keyword evidence="4 7" id="KW-0547">Nucleotide-binding</keyword>
<dbReference type="GO" id="GO:0016887">
    <property type="term" value="F:ATP hydrolysis activity"/>
    <property type="evidence" value="ECO:0007669"/>
    <property type="project" value="InterPro"/>
</dbReference>
<dbReference type="Gene3D" id="3.30.260.10">
    <property type="entry name" value="TCP-1-like chaperonin intermediate domain"/>
    <property type="match status" value="1"/>
</dbReference>
<dbReference type="Gene3D" id="1.10.560.10">
    <property type="entry name" value="GroEL-like equatorial domain"/>
    <property type="match status" value="1"/>
</dbReference>
<evidence type="ECO:0000256" key="5">
    <source>
        <dbReference type="ARBA" id="ARBA00022840"/>
    </source>
</evidence>
<evidence type="ECO:0000256" key="2">
    <source>
        <dbReference type="ARBA" id="ARBA00008020"/>
    </source>
</evidence>
<dbReference type="InterPro" id="IPR017998">
    <property type="entry name" value="Chaperone_TCP-1"/>
</dbReference>
<dbReference type="SUPFAM" id="SSF52029">
    <property type="entry name" value="GroEL apical domain-like"/>
    <property type="match status" value="1"/>
</dbReference>
<dbReference type="InterPro" id="IPR027413">
    <property type="entry name" value="GROEL-like_equatorial_sf"/>
</dbReference>
<dbReference type="GO" id="GO:0140662">
    <property type="term" value="F:ATP-dependent protein folding chaperone"/>
    <property type="evidence" value="ECO:0007669"/>
    <property type="project" value="InterPro"/>
</dbReference>
<proteinExistence type="inferred from homology"/>
<comment type="caution">
    <text evidence="8">The sequence shown here is derived from an EMBL/GenBank/DDBJ whole genome shotgun (WGS) entry which is preliminary data.</text>
</comment>
<accession>A0A0R0M5F5</accession>